<dbReference type="SUPFAM" id="SSF53901">
    <property type="entry name" value="Thiolase-like"/>
    <property type="match status" value="2"/>
</dbReference>
<dbReference type="InterPro" id="IPR012328">
    <property type="entry name" value="Chalcone/stilbene_synt_C"/>
</dbReference>
<proteinExistence type="inferred from homology"/>
<evidence type="ECO:0000259" key="4">
    <source>
        <dbReference type="Pfam" id="PF02797"/>
    </source>
</evidence>
<comment type="caution">
    <text evidence="5">The sequence shown here is derived from an EMBL/GenBank/DDBJ whole genome shotgun (WGS) entry which is preliminary data.</text>
</comment>
<accession>A0ABV7LX26</accession>
<dbReference type="Proteomes" id="UP001595640">
    <property type="component" value="Unassembled WGS sequence"/>
</dbReference>
<dbReference type="EMBL" id="JBHRUH010000006">
    <property type="protein sequence ID" value="MFC3291166.1"/>
    <property type="molecule type" value="Genomic_DNA"/>
</dbReference>
<dbReference type="PANTHER" id="PTHR11877">
    <property type="entry name" value="HYDROXYMETHYLGLUTARYL-COA SYNTHASE"/>
    <property type="match status" value="1"/>
</dbReference>
<dbReference type="PIRSF" id="PIRSF000451">
    <property type="entry name" value="PKS_III"/>
    <property type="match status" value="1"/>
</dbReference>
<feature type="domain" description="Chalcone/stilbene synthase C-terminal" evidence="4">
    <location>
        <begin position="237"/>
        <end position="366"/>
    </location>
</feature>
<comment type="similarity">
    <text evidence="1">Belongs to the thiolase-like superfamily. Chalcone/stilbene synthases family.</text>
</comment>
<name>A0ABV7LX26_9GAMM</name>
<dbReference type="Pfam" id="PF02797">
    <property type="entry name" value="Chal_sti_synt_C"/>
    <property type="match status" value="1"/>
</dbReference>
<dbReference type="PANTHER" id="PTHR11877:SF46">
    <property type="entry name" value="TYPE III POLYKETIDE SYNTHASE A"/>
    <property type="match status" value="1"/>
</dbReference>
<keyword evidence="2" id="KW-0808">Transferase</keyword>
<dbReference type="RefSeq" id="WP_019019956.1">
    <property type="nucleotide sequence ID" value="NZ_BMXD01000011.1"/>
</dbReference>
<dbReference type="InterPro" id="IPR001099">
    <property type="entry name" value="Chalcone/stilbene_synt_N"/>
</dbReference>
<dbReference type="Pfam" id="PF00195">
    <property type="entry name" value="Chal_sti_synt_N"/>
    <property type="match status" value="1"/>
</dbReference>
<keyword evidence="6" id="KW-1185">Reference proteome</keyword>
<reference evidence="6" key="1">
    <citation type="journal article" date="2019" name="Int. J. Syst. Evol. Microbiol.">
        <title>The Global Catalogue of Microorganisms (GCM) 10K type strain sequencing project: providing services to taxonomists for standard genome sequencing and annotation.</title>
        <authorList>
            <consortium name="The Broad Institute Genomics Platform"/>
            <consortium name="The Broad Institute Genome Sequencing Center for Infectious Disease"/>
            <person name="Wu L."/>
            <person name="Ma J."/>
        </authorList>
    </citation>
    <scope>NUCLEOTIDE SEQUENCE [LARGE SCALE GENOMIC DNA]</scope>
    <source>
        <strain evidence="6">KCTC 12847</strain>
    </source>
</reference>
<dbReference type="CDD" id="cd00831">
    <property type="entry name" value="CHS_like"/>
    <property type="match status" value="1"/>
</dbReference>
<evidence type="ECO:0000313" key="5">
    <source>
        <dbReference type="EMBL" id="MFC3291166.1"/>
    </source>
</evidence>
<protein>
    <submittedName>
        <fullName evidence="5">Type III polyketide synthase</fullName>
    </submittedName>
</protein>
<dbReference type="Gene3D" id="3.40.47.10">
    <property type="match status" value="2"/>
</dbReference>
<evidence type="ECO:0000259" key="3">
    <source>
        <dbReference type="Pfam" id="PF00195"/>
    </source>
</evidence>
<evidence type="ECO:0000256" key="1">
    <source>
        <dbReference type="ARBA" id="ARBA00005531"/>
    </source>
</evidence>
<evidence type="ECO:0000256" key="2">
    <source>
        <dbReference type="ARBA" id="ARBA00022679"/>
    </source>
</evidence>
<gene>
    <name evidence="5" type="ORF">ACFOEI_03650</name>
</gene>
<evidence type="ECO:0000313" key="6">
    <source>
        <dbReference type="Proteomes" id="UP001595640"/>
    </source>
</evidence>
<organism evidence="5 6">
    <name type="scientific">Modicisalibacter luteus</name>
    <dbReference type="NCBI Taxonomy" id="453962"/>
    <lineage>
        <taxon>Bacteria</taxon>
        <taxon>Pseudomonadati</taxon>
        <taxon>Pseudomonadota</taxon>
        <taxon>Gammaproteobacteria</taxon>
        <taxon>Oceanospirillales</taxon>
        <taxon>Halomonadaceae</taxon>
        <taxon>Modicisalibacter</taxon>
    </lineage>
</organism>
<feature type="domain" description="Chalcone/stilbene synthase N-terminal" evidence="3">
    <location>
        <begin position="5"/>
        <end position="217"/>
    </location>
</feature>
<sequence>MKPVSATLQGIGVAVPPGRLDQDAATALAQARCCTDERERAWLRRVYRHSGIRKRGSVLIGPEHDTAGFERFYPVPATTEERGPTTATRIQRYVEEAAPLGERACRAALEQAQAKVASITHLVMVSCTGMVSPGLDAQLIQRLGLSPDIGRLNLGFMGCHGALNGLRAAEGLLQASSEGRVLLCCVELCSLHFQYGWDMQKVIANGLFADGAGAVVLDGIETGDRQGWRLVETRSRLAEDSSEAMTWRVGNHGFEMTLSSEVPKRIRGALRPWVEQWLAEHDLRLGDVRHWAIHPGGPEILRAARQALALPEQASHASEKILAEHGNMSSPTVLFVLERMRRAGASGPCVVLGFGPGLSFEAALLR</sequence>
<dbReference type="InterPro" id="IPR016039">
    <property type="entry name" value="Thiolase-like"/>
</dbReference>
<dbReference type="InterPro" id="IPR011141">
    <property type="entry name" value="Polyketide_synthase_type-III"/>
</dbReference>